<dbReference type="RefSeq" id="WP_104388307.1">
    <property type="nucleotide sequence ID" value="NZ_PGEM01000093.1"/>
</dbReference>
<dbReference type="EMBL" id="PGEM01000093">
    <property type="protein sequence ID" value="PPJ62838.1"/>
    <property type="molecule type" value="Genomic_DNA"/>
</dbReference>
<evidence type="ECO:0000313" key="3">
    <source>
        <dbReference type="Proteomes" id="UP000239589"/>
    </source>
</evidence>
<sequence>MSQENKNQELLRQYLDSINDQEERKKAEQIVRLSRLNIGLAVLFSMLIPIAGYCYTRRWKAFLWMLCSFGLMGAIIGGFSRTEKEAMERAFTIGSLGGLIVAPIDNALAISRAKKQMEELDK</sequence>
<protein>
    <recommendedName>
        <fullName evidence="4">Transmembrane protein</fullName>
    </recommendedName>
</protein>
<keyword evidence="1" id="KW-1133">Transmembrane helix</keyword>
<evidence type="ECO:0000256" key="1">
    <source>
        <dbReference type="SAM" id="Phobius"/>
    </source>
</evidence>
<name>A0A2S6CST7_9CYAN</name>
<keyword evidence="3" id="KW-1185">Reference proteome</keyword>
<gene>
    <name evidence="2" type="ORF">CUN59_13360</name>
</gene>
<keyword evidence="1" id="KW-0472">Membrane</keyword>
<feature type="transmembrane region" description="Helical" evidence="1">
    <location>
        <begin position="36"/>
        <end position="55"/>
    </location>
</feature>
<comment type="caution">
    <text evidence="2">The sequence shown here is derived from an EMBL/GenBank/DDBJ whole genome shotgun (WGS) entry which is preliminary data.</text>
</comment>
<organism evidence="2 3">
    <name type="scientific">Cuspidothrix issatschenkoi CHARLIE-1</name>
    <dbReference type="NCBI Taxonomy" id="2052836"/>
    <lineage>
        <taxon>Bacteria</taxon>
        <taxon>Bacillati</taxon>
        <taxon>Cyanobacteriota</taxon>
        <taxon>Cyanophyceae</taxon>
        <taxon>Nostocales</taxon>
        <taxon>Aphanizomenonaceae</taxon>
        <taxon>Cuspidothrix</taxon>
    </lineage>
</organism>
<proteinExistence type="predicted"/>
<dbReference type="Proteomes" id="UP000239589">
    <property type="component" value="Unassembled WGS sequence"/>
</dbReference>
<evidence type="ECO:0008006" key="4">
    <source>
        <dbReference type="Google" id="ProtNLM"/>
    </source>
</evidence>
<reference evidence="2 3" key="1">
    <citation type="submission" date="2018-02" db="EMBL/GenBank/DDBJ databases">
        <title>Discovery of a pederin family compound in a non-symbiotic bloom-forming cyanobacterium.</title>
        <authorList>
            <person name="Kust A."/>
            <person name="Mares J."/>
            <person name="Jokela J."/>
            <person name="Urajova P."/>
            <person name="Hajek J."/>
            <person name="Saurav K."/>
            <person name="Voracova K."/>
            <person name="Fewer D.P."/>
            <person name="Haapaniemi E."/>
            <person name="Permi P."/>
            <person name="Rehakova K."/>
            <person name="Sivonen K."/>
            <person name="Hrouzek P."/>
        </authorList>
    </citation>
    <scope>NUCLEOTIDE SEQUENCE [LARGE SCALE GENOMIC DNA]</scope>
    <source>
        <strain evidence="2 3">CHARLIE-1</strain>
    </source>
</reference>
<keyword evidence="1" id="KW-0812">Transmembrane</keyword>
<accession>A0A2S6CST7</accession>
<dbReference type="AlphaFoldDB" id="A0A2S6CST7"/>
<feature type="transmembrane region" description="Helical" evidence="1">
    <location>
        <begin position="61"/>
        <end position="79"/>
    </location>
</feature>
<dbReference type="OrthoDB" id="514707at2"/>
<evidence type="ECO:0000313" key="2">
    <source>
        <dbReference type="EMBL" id="PPJ62838.1"/>
    </source>
</evidence>